<dbReference type="EMBL" id="UZAL01027568">
    <property type="protein sequence ID" value="VDP33719.1"/>
    <property type="molecule type" value="Genomic_DNA"/>
</dbReference>
<reference evidence="1 2" key="1">
    <citation type="submission" date="2018-11" db="EMBL/GenBank/DDBJ databases">
        <authorList>
            <consortium name="Pathogen Informatics"/>
        </authorList>
    </citation>
    <scope>NUCLEOTIDE SEQUENCE [LARGE SCALE GENOMIC DNA]</scope>
    <source>
        <strain>Denwood</strain>
        <strain evidence="2">Zambia</strain>
    </source>
</reference>
<sequence>MVHTPFVPSGSWSLFAPLVRNQGFITPLGGLSVSTNSVKAPDICFSSSQFRKQHSRHGKAVSRLPWQRPYTHGYVRAFREGKRTLPTLGRTKVFWGT</sequence>
<accession>A0A3P8GFZ1</accession>
<gene>
    <name evidence="1" type="ORF">SMTD_LOCUS6398</name>
</gene>
<proteinExistence type="predicted"/>
<name>A0A3P8GFZ1_9TREM</name>
<dbReference type="AlphaFoldDB" id="A0A3P8GFZ1"/>
<keyword evidence="2" id="KW-1185">Reference proteome</keyword>
<evidence type="ECO:0000313" key="2">
    <source>
        <dbReference type="Proteomes" id="UP000269396"/>
    </source>
</evidence>
<protein>
    <submittedName>
        <fullName evidence="1">Uncharacterized protein</fullName>
    </submittedName>
</protein>
<dbReference type="Proteomes" id="UP000269396">
    <property type="component" value="Unassembled WGS sequence"/>
</dbReference>
<organism evidence="1 2">
    <name type="scientific">Schistosoma mattheei</name>
    <dbReference type="NCBI Taxonomy" id="31246"/>
    <lineage>
        <taxon>Eukaryota</taxon>
        <taxon>Metazoa</taxon>
        <taxon>Spiralia</taxon>
        <taxon>Lophotrochozoa</taxon>
        <taxon>Platyhelminthes</taxon>
        <taxon>Trematoda</taxon>
        <taxon>Digenea</taxon>
        <taxon>Strigeidida</taxon>
        <taxon>Schistosomatoidea</taxon>
        <taxon>Schistosomatidae</taxon>
        <taxon>Schistosoma</taxon>
    </lineage>
</organism>
<evidence type="ECO:0000313" key="1">
    <source>
        <dbReference type="EMBL" id="VDP33719.1"/>
    </source>
</evidence>